<dbReference type="Proteomes" id="UP001066276">
    <property type="component" value="Chromosome 6"/>
</dbReference>
<comment type="caution">
    <text evidence="1">The sequence shown here is derived from an EMBL/GenBank/DDBJ whole genome shotgun (WGS) entry which is preliminary data.</text>
</comment>
<proteinExistence type="predicted"/>
<keyword evidence="2" id="KW-1185">Reference proteome</keyword>
<dbReference type="AlphaFoldDB" id="A0AAV7Q5G4"/>
<protein>
    <submittedName>
        <fullName evidence="1">Uncharacterized protein</fullName>
    </submittedName>
</protein>
<dbReference type="EMBL" id="JANPWB010000010">
    <property type="protein sequence ID" value="KAJ1135831.1"/>
    <property type="molecule type" value="Genomic_DNA"/>
</dbReference>
<evidence type="ECO:0000313" key="1">
    <source>
        <dbReference type="EMBL" id="KAJ1135831.1"/>
    </source>
</evidence>
<name>A0AAV7Q5G4_PLEWA</name>
<reference evidence="1" key="1">
    <citation type="journal article" date="2022" name="bioRxiv">
        <title>Sequencing and chromosome-scale assembly of the giantPleurodeles waltlgenome.</title>
        <authorList>
            <person name="Brown T."/>
            <person name="Elewa A."/>
            <person name="Iarovenko S."/>
            <person name="Subramanian E."/>
            <person name="Araus A.J."/>
            <person name="Petzold A."/>
            <person name="Susuki M."/>
            <person name="Suzuki K.-i.T."/>
            <person name="Hayashi T."/>
            <person name="Toyoda A."/>
            <person name="Oliveira C."/>
            <person name="Osipova E."/>
            <person name="Leigh N.D."/>
            <person name="Simon A."/>
            <person name="Yun M.H."/>
        </authorList>
    </citation>
    <scope>NUCLEOTIDE SEQUENCE</scope>
    <source>
        <strain evidence="1">20211129_DDA</strain>
        <tissue evidence="1">Liver</tissue>
    </source>
</reference>
<evidence type="ECO:0000313" key="2">
    <source>
        <dbReference type="Proteomes" id="UP001066276"/>
    </source>
</evidence>
<organism evidence="1 2">
    <name type="scientific">Pleurodeles waltl</name>
    <name type="common">Iberian ribbed newt</name>
    <dbReference type="NCBI Taxonomy" id="8319"/>
    <lineage>
        <taxon>Eukaryota</taxon>
        <taxon>Metazoa</taxon>
        <taxon>Chordata</taxon>
        <taxon>Craniata</taxon>
        <taxon>Vertebrata</taxon>
        <taxon>Euteleostomi</taxon>
        <taxon>Amphibia</taxon>
        <taxon>Batrachia</taxon>
        <taxon>Caudata</taxon>
        <taxon>Salamandroidea</taxon>
        <taxon>Salamandridae</taxon>
        <taxon>Pleurodelinae</taxon>
        <taxon>Pleurodeles</taxon>
    </lineage>
</organism>
<sequence length="156" mass="17944">MATEEGARRDSWNWRSLIMLAAGLQETRPATGFVRGRVRHKAARKLQSGRLCSQRLSPVHIRKFTTRPQSKNGRRLWGSPFIHECNYVSPKALYTVYTDKRNTLLWRGYHDLWNDCPFLSGTLLHLGRAVGLSGLNRILLMMLCSMNAIRDMAEEE</sequence>
<accession>A0AAV7Q5G4</accession>
<gene>
    <name evidence="1" type="ORF">NDU88_002261</name>
</gene>